<evidence type="ECO:0000256" key="1">
    <source>
        <dbReference type="ARBA" id="ARBA00022679"/>
    </source>
</evidence>
<keyword evidence="4" id="KW-0255">Endonuclease</keyword>
<name>L8HBB8_ACACF</name>
<evidence type="ECO:0000256" key="5">
    <source>
        <dbReference type="ARBA" id="ARBA00022801"/>
    </source>
</evidence>
<dbReference type="InterPro" id="IPR041373">
    <property type="entry name" value="RT_RNaseH"/>
</dbReference>
<feature type="domain" description="Reverse transcriptase RNase H-like" evidence="7">
    <location>
        <begin position="32"/>
        <end position="88"/>
    </location>
</feature>
<dbReference type="InterPro" id="IPR043502">
    <property type="entry name" value="DNA/RNA_pol_sf"/>
</dbReference>
<keyword evidence="1" id="KW-0808">Transferase</keyword>
<sequence length="89" mass="10589">MKCKFVRAKMEYLGHIISNDGIQTDLKKIKSTSDNQNWHVMAYRSKALNTTECKGYMIMFFLNKWRHLLLGVEVEVLLDRHALQWLFNQ</sequence>
<keyword evidence="9" id="KW-1185">Reference proteome</keyword>
<dbReference type="RefSeq" id="XP_004346621.1">
    <property type="nucleotide sequence ID" value="XM_004346571.1"/>
</dbReference>
<evidence type="ECO:0000259" key="7">
    <source>
        <dbReference type="Pfam" id="PF17917"/>
    </source>
</evidence>
<reference evidence="8 9" key="1">
    <citation type="journal article" date="2013" name="Genome Biol.">
        <title>Genome of Acanthamoeba castellanii highlights extensive lateral gene transfer and early evolution of tyrosine kinase signaling.</title>
        <authorList>
            <person name="Clarke M."/>
            <person name="Lohan A.J."/>
            <person name="Liu B."/>
            <person name="Lagkouvardos I."/>
            <person name="Roy S."/>
            <person name="Zafar N."/>
            <person name="Bertelli C."/>
            <person name="Schilde C."/>
            <person name="Kianianmomeni A."/>
            <person name="Burglin T.R."/>
            <person name="Frech C."/>
            <person name="Turcotte B."/>
            <person name="Kopec K.O."/>
            <person name="Synnott J.M."/>
            <person name="Choo C."/>
            <person name="Paponov I."/>
            <person name="Finkler A."/>
            <person name="Soon Heng Tan C."/>
            <person name="Hutchins A.P."/>
            <person name="Weinmeier T."/>
            <person name="Rattei T."/>
            <person name="Chu J.S."/>
            <person name="Gimenez G."/>
            <person name="Irimia M."/>
            <person name="Rigden D.J."/>
            <person name="Fitzpatrick D.A."/>
            <person name="Lorenzo-Morales J."/>
            <person name="Bateman A."/>
            <person name="Chiu C.H."/>
            <person name="Tang P."/>
            <person name="Hegemann P."/>
            <person name="Fromm H."/>
            <person name="Raoult D."/>
            <person name="Greub G."/>
            <person name="Miranda-Saavedra D."/>
            <person name="Chen N."/>
            <person name="Nash P."/>
            <person name="Ginger M.L."/>
            <person name="Horn M."/>
            <person name="Schaap P."/>
            <person name="Caler L."/>
            <person name="Loftus B."/>
        </authorList>
    </citation>
    <scope>NUCLEOTIDE SEQUENCE [LARGE SCALE GENOMIC DNA]</scope>
    <source>
        <strain evidence="8 9">Neff</strain>
    </source>
</reference>
<dbReference type="Pfam" id="PF17917">
    <property type="entry name" value="RT_RNaseH"/>
    <property type="match status" value="1"/>
</dbReference>
<protein>
    <recommendedName>
        <fullName evidence="7">Reverse transcriptase RNase H-like domain-containing protein</fullName>
    </recommendedName>
</protein>
<dbReference type="SUPFAM" id="SSF56672">
    <property type="entry name" value="DNA/RNA polymerases"/>
    <property type="match status" value="1"/>
</dbReference>
<dbReference type="AlphaFoldDB" id="L8HBB8"/>
<dbReference type="GeneID" id="14922585"/>
<dbReference type="OrthoDB" id="4369127at2759"/>
<organism evidence="8 9">
    <name type="scientific">Acanthamoeba castellanii (strain ATCC 30010 / Neff)</name>
    <dbReference type="NCBI Taxonomy" id="1257118"/>
    <lineage>
        <taxon>Eukaryota</taxon>
        <taxon>Amoebozoa</taxon>
        <taxon>Discosea</taxon>
        <taxon>Longamoebia</taxon>
        <taxon>Centramoebida</taxon>
        <taxon>Acanthamoebidae</taxon>
        <taxon>Acanthamoeba</taxon>
    </lineage>
</organism>
<dbReference type="GO" id="GO:0004519">
    <property type="term" value="F:endonuclease activity"/>
    <property type="evidence" value="ECO:0007669"/>
    <property type="project" value="UniProtKB-KW"/>
</dbReference>
<keyword evidence="2" id="KW-0548">Nucleotidyltransferase</keyword>
<dbReference type="GO" id="GO:0016787">
    <property type="term" value="F:hydrolase activity"/>
    <property type="evidence" value="ECO:0007669"/>
    <property type="project" value="UniProtKB-KW"/>
</dbReference>
<accession>L8HBB8</accession>
<dbReference type="VEuPathDB" id="AmoebaDB:ACA1_231130"/>
<evidence type="ECO:0000313" key="9">
    <source>
        <dbReference type="Proteomes" id="UP000011083"/>
    </source>
</evidence>
<proteinExistence type="predicted"/>
<keyword evidence="3" id="KW-0540">Nuclease</keyword>
<dbReference type="GO" id="GO:0003964">
    <property type="term" value="F:RNA-directed DNA polymerase activity"/>
    <property type="evidence" value="ECO:0007669"/>
    <property type="project" value="UniProtKB-KW"/>
</dbReference>
<evidence type="ECO:0000256" key="6">
    <source>
        <dbReference type="ARBA" id="ARBA00022918"/>
    </source>
</evidence>
<evidence type="ECO:0000256" key="4">
    <source>
        <dbReference type="ARBA" id="ARBA00022759"/>
    </source>
</evidence>
<dbReference type="EMBL" id="KB007901">
    <property type="protein sequence ID" value="ELR21676.1"/>
    <property type="molecule type" value="Genomic_DNA"/>
</dbReference>
<keyword evidence="5" id="KW-0378">Hydrolase</keyword>
<dbReference type="KEGG" id="acan:ACA1_231130"/>
<evidence type="ECO:0000313" key="8">
    <source>
        <dbReference type="EMBL" id="ELR21676.1"/>
    </source>
</evidence>
<evidence type="ECO:0000256" key="2">
    <source>
        <dbReference type="ARBA" id="ARBA00022695"/>
    </source>
</evidence>
<keyword evidence="6" id="KW-0695">RNA-directed DNA polymerase</keyword>
<evidence type="ECO:0000256" key="3">
    <source>
        <dbReference type="ARBA" id="ARBA00022722"/>
    </source>
</evidence>
<gene>
    <name evidence="8" type="ORF">ACA1_231130</name>
</gene>
<dbReference type="Proteomes" id="UP000011083">
    <property type="component" value="Unassembled WGS sequence"/>
</dbReference>